<dbReference type="InterPro" id="IPR024747">
    <property type="entry name" value="Pyridox_Oxase-rel"/>
</dbReference>
<dbReference type="Proteomes" id="UP000319502">
    <property type="component" value="Unassembled WGS sequence"/>
</dbReference>
<organism evidence="1 2">
    <name type="scientific">Denitromonas halophila</name>
    <dbReference type="NCBI Taxonomy" id="1629404"/>
    <lineage>
        <taxon>Bacteria</taxon>
        <taxon>Pseudomonadati</taxon>
        <taxon>Pseudomonadota</taxon>
        <taxon>Betaproteobacteria</taxon>
        <taxon>Rhodocyclales</taxon>
        <taxon>Zoogloeaceae</taxon>
        <taxon>Denitromonas</taxon>
    </lineage>
</organism>
<dbReference type="Gene3D" id="2.30.110.10">
    <property type="entry name" value="Electron Transport, Fmn-binding Protein, Chain A"/>
    <property type="match status" value="1"/>
</dbReference>
<dbReference type="PANTHER" id="PTHR34071:SF2">
    <property type="entry name" value="FLAVIN-NUCLEOTIDE-BINDING PROTEIN"/>
    <property type="match status" value="1"/>
</dbReference>
<reference evidence="1 2" key="1">
    <citation type="submission" date="2019-07" db="EMBL/GenBank/DDBJ databases">
        <title>The pathways for chlorine oxyanion respiration interact through the shared metabolite chlorate.</title>
        <authorList>
            <person name="Barnum T.P."/>
            <person name="Cheng Y."/>
            <person name="Hill K.A."/>
            <person name="Lucas L.N."/>
            <person name="Carlson H.K."/>
            <person name="Coates J.D."/>
        </authorList>
    </citation>
    <scope>NUCLEOTIDE SEQUENCE [LARGE SCALE GENOMIC DNA]</scope>
    <source>
        <strain evidence="1 2">SFB-3</strain>
    </source>
</reference>
<protein>
    <submittedName>
        <fullName evidence="1">Pyridoxamine 5'-phosphate oxidase family protein</fullName>
    </submittedName>
</protein>
<sequence length="210" mass="23080">MPQTTAPSARTKLRRHPERGHYDANTLAAIIDDAWVCHVSFMLDGTVHAMPTAHWRVGEYLYIHGARASRMLKALTDSDACVTLAQVDGLVLARSAFHHSMNFRSVVAYGRFELVDDDAHKLATMQAFIDKVAPARWDSLRPVTDKELNATTVLRLKLTEASAKIRTGGVKDDEADLGWPVWAGVLPLTLTAGAPITEPDSQVTDYPHPA</sequence>
<evidence type="ECO:0000313" key="1">
    <source>
        <dbReference type="EMBL" id="TVO58708.1"/>
    </source>
</evidence>
<dbReference type="Pfam" id="PF12900">
    <property type="entry name" value="Pyridox_ox_2"/>
    <property type="match status" value="1"/>
</dbReference>
<comment type="caution">
    <text evidence="1">The sequence shown here is derived from an EMBL/GenBank/DDBJ whole genome shotgun (WGS) entry which is preliminary data.</text>
</comment>
<name>A0A557R0M7_9RHOO</name>
<keyword evidence="2" id="KW-1185">Reference proteome</keyword>
<proteinExistence type="predicted"/>
<evidence type="ECO:0000313" key="2">
    <source>
        <dbReference type="Proteomes" id="UP000319502"/>
    </source>
</evidence>
<dbReference type="RefSeq" id="WP_144308234.1">
    <property type="nucleotide sequence ID" value="NZ_VMNK01000003.1"/>
</dbReference>
<dbReference type="PANTHER" id="PTHR34071">
    <property type="entry name" value="5-NITROIMIDAZOLE ANTIBIOTICS RESISTANCE PROTEIN, NIMA-FAMILY-RELATED PROTEIN-RELATED"/>
    <property type="match status" value="1"/>
</dbReference>
<dbReference type="AlphaFoldDB" id="A0A557R0M7"/>
<dbReference type="OrthoDB" id="116031at2"/>
<dbReference type="EMBL" id="VMNK01000003">
    <property type="protein sequence ID" value="TVO58708.1"/>
    <property type="molecule type" value="Genomic_DNA"/>
</dbReference>
<dbReference type="InterPro" id="IPR012349">
    <property type="entry name" value="Split_barrel_FMN-bd"/>
</dbReference>
<accession>A0A557R0M7</accession>
<gene>
    <name evidence="1" type="ORF">FHP91_03320</name>
</gene>
<dbReference type="SUPFAM" id="SSF50475">
    <property type="entry name" value="FMN-binding split barrel"/>
    <property type="match status" value="1"/>
</dbReference>